<keyword evidence="16" id="KW-0128">Catecholamine metabolism</keyword>
<comment type="function">
    <text evidence="21">Deubiquitinase with endodeubiquitinase activity that specifically interacts with and cleaves 'Lys-63'-linked long polyubiquitin chains. Shows only weak activity against 'Lys-11' and 'Lys-48'-linked chains. Plays an important role in genome stability pathways, functioning to prevent spontaneous DNA damage and also promote cellular survival in response to exogenous DNA damage. Modulates the ubiquitination status of replication protein A (RPA) complex proteins in response to replication stress.</text>
</comment>
<dbReference type="FunFam" id="3.90.70.130:FF:000002">
    <property type="entry name" value="Zinc finger containing ubiquitin peptidase 1"/>
    <property type="match status" value="1"/>
</dbReference>
<evidence type="ECO:0000313" key="26">
    <source>
        <dbReference type="EMBL" id="KAG7463339.1"/>
    </source>
</evidence>
<dbReference type="Proteomes" id="UP000693946">
    <property type="component" value="Unassembled WGS sequence"/>
</dbReference>
<dbReference type="Pfam" id="PF00685">
    <property type="entry name" value="Sulfotransfer_1"/>
    <property type="match status" value="1"/>
</dbReference>
<dbReference type="InterPro" id="IPR012462">
    <property type="entry name" value="UFSP1/2_DUB_cat"/>
</dbReference>
<keyword evidence="15" id="KW-0862">Zinc</keyword>
<keyword evidence="12" id="KW-0677">Repeat</keyword>
<accession>A0AAV6PJT8</accession>
<comment type="subcellular location">
    <subcellularLocation>
        <location evidence="3">Cytoplasm</location>
    </subcellularLocation>
    <subcellularLocation>
        <location evidence="2">Nucleus</location>
    </subcellularLocation>
</comment>
<keyword evidence="18" id="KW-0539">Nucleus</keyword>
<name>A0AAV6PJT8_SOLSE</name>
<evidence type="ECO:0000256" key="18">
    <source>
        <dbReference type="ARBA" id="ARBA00023242"/>
    </source>
</evidence>
<feature type="domain" description="C2H2-type" evidence="25">
    <location>
        <begin position="188"/>
        <end position="215"/>
    </location>
</feature>
<evidence type="ECO:0000256" key="3">
    <source>
        <dbReference type="ARBA" id="ARBA00004496"/>
    </source>
</evidence>
<dbReference type="EMBL" id="JAGKHQ010000868">
    <property type="protein sequence ID" value="KAG7463339.1"/>
    <property type="molecule type" value="Genomic_DNA"/>
</dbReference>
<proteinExistence type="inferred from homology"/>
<evidence type="ECO:0000256" key="23">
    <source>
        <dbReference type="SAM" id="Coils"/>
    </source>
</evidence>
<dbReference type="InterPro" id="IPR000863">
    <property type="entry name" value="Sulfotransferase_dom"/>
</dbReference>
<dbReference type="PANTHER" id="PTHR11783">
    <property type="entry name" value="SULFOTRANSFERASE SULT"/>
    <property type="match status" value="1"/>
</dbReference>
<feature type="region of interest" description="Disordered" evidence="24">
    <location>
        <begin position="114"/>
        <end position="174"/>
    </location>
</feature>
<evidence type="ECO:0000256" key="6">
    <source>
        <dbReference type="ARBA" id="ARBA00011274"/>
    </source>
</evidence>
<evidence type="ECO:0000256" key="17">
    <source>
        <dbReference type="ARBA" id="ARBA00022990"/>
    </source>
</evidence>
<dbReference type="GO" id="GO:0008146">
    <property type="term" value="F:sulfotransferase activity"/>
    <property type="evidence" value="ECO:0007669"/>
    <property type="project" value="InterPro"/>
</dbReference>
<keyword evidence="10" id="KW-0808">Transferase</keyword>
<dbReference type="GO" id="GO:0005737">
    <property type="term" value="C:cytoplasm"/>
    <property type="evidence" value="ECO:0007669"/>
    <property type="project" value="UniProtKB-SubCell"/>
</dbReference>
<evidence type="ECO:0000256" key="11">
    <source>
        <dbReference type="ARBA" id="ARBA00022723"/>
    </source>
</evidence>
<dbReference type="Pfam" id="PF07910">
    <property type="entry name" value="Peptidase_C78"/>
    <property type="match status" value="1"/>
</dbReference>
<dbReference type="InterPro" id="IPR013087">
    <property type="entry name" value="Znf_C2H2_type"/>
</dbReference>
<organism evidence="26 27">
    <name type="scientific">Solea senegalensis</name>
    <name type="common">Senegalese sole</name>
    <dbReference type="NCBI Taxonomy" id="28829"/>
    <lineage>
        <taxon>Eukaryota</taxon>
        <taxon>Metazoa</taxon>
        <taxon>Chordata</taxon>
        <taxon>Craniata</taxon>
        <taxon>Vertebrata</taxon>
        <taxon>Euteleostomi</taxon>
        <taxon>Actinopterygii</taxon>
        <taxon>Neopterygii</taxon>
        <taxon>Teleostei</taxon>
        <taxon>Neoteleostei</taxon>
        <taxon>Acanthomorphata</taxon>
        <taxon>Carangaria</taxon>
        <taxon>Pleuronectiformes</taxon>
        <taxon>Pleuronectoidei</taxon>
        <taxon>Soleidae</taxon>
        <taxon>Solea</taxon>
    </lineage>
</organism>
<dbReference type="AlphaFoldDB" id="A0AAV6PJT8"/>
<evidence type="ECO:0000259" key="25">
    <source>
        <dbReference type="PROSITE" id="PS50157"/>
    </source>
</evidence>
<dbReference type="SMART" id="SM00355">
    <property type="entry name" value="ZnF_C2H2"/>
    <property type="match status" value="4"/>
</dbReference>
<keyword evidence="9" id="KW-0963">Cytoplasm</keyword>
<evidence type="ECO:0000256" key="4">
    <source>
        <dbReference type="ARBA" id="ARBA00005771"/>
    </source>
</evidence>
<evidence type="ECO:0000256" key="14">
    <source>
        <dbReference type="ARBA" id="ARBA00022801"/>
    </source>
</evidence>
<dbReference type="PROSITE" id="PS50157">
    <property type="entry name" value="ZINC_FINGER_C2H2_2"/>
    <property type="match status" value="1"/>
</dbReference>
<evidence type="ECO:0000256" key="9">
    <source>
        <dbReference type="ARBA" id="ARBA00022490"/>
    </source>
</evidence>
<reference evidence="26 27" key="1">
    <citation type="journal article" date="2021" name="Sci. Rep.">
        <title>Chromosome anchoring in Senegalese sole (Solea senegalensis) reveals sex-associated markers and genome rearrangements in flatfish.</title>
        <authorList>
            <person name="Guerrero-Cozar I."/>
            <person name="Gomez-Garrido J."/>
            <person name="Berbel C."/>
            <person name="Martinez-Blanch J.F."/>
            <person name="Alioto T."/>
            <person name="Claros M.G."/>
            <person name="Gagnaire P.A."/>
            <person name="Manchado M."/>
        </authorList>
    </citation>
    <scope>NUCLEOTIDE SEQUENCE [LARGE SCALE GENOMIC DNA]</scope>
    <source>
        <strain evidence="26">Sse05_10M</strain>
    </source>
</reference>
<comment type="similarity">
    <text evidence="4">Belongs to the sulfotransferase 1 family.</text>
</comment>
<dbReference type="GO" id="GO:0006805">
    <property type="term" value="P:xenobiotic metabolic process"/>
    <property type="evidence" value="ECO:0007669"/>
    <property type="project" value="UniProtKB-ARBA"/>
</dbReference>
<keyword evidence="23" id="KW-0175">Coiled coil</keyword>
<dbReference type="GO" id="GO:0008270">
    <property type="term" value="F:zinc ion binding"/>
    <property type="evidence" value="ECO:0007669"/>
    <property type="project" value="UniProtKB-KW"/>
</dbReference>
<feature type="coiled-coil region" evidence="23">
    <location>
        <begin position="261"/>
        <end position="292"/>
    </location>
</feature>
<evidence type="ECO:0000256" key="12">
    <source>
        <dbReference type="ARBA" id="ARBA00022737"/>
    </source>
</evidence>
<evidence type="ECO:0000256" key="22">
    <source>
        <dbReference type="PROSITE-ProRule" id="PRU00042"/>
    </source>
</evidence>
<evidence type="ECO:0000256" key="24">
    <source>
        <dbReference type="SAM" id="MobiDB-lite"/>
    </source>
</evidence>
<evidence type="ECO:0000256" key="7">
    <source>
        <dbReference type="ARBA" id="ARBA00012759"/>
    </source>
</evidence>
<feature type="region of interest" description="Disordered" evidence="24">
    <location>
        <begin position="596"/>
        <end position="615"/>
    </location>
</feature>
<evidence type="ECO:0000256" key="20">
    <source>
        <dbReference type="ARBA" id="ARBA00031481"/>
    </source>
</evidence>
<dbReference type="FunFam" id="3.40.50.300:FF:000433">
    <property type="entry name" value="Estrogen sulfotransferase"/>
    <property type="match status" value="1"/>
</dbReference>
<keyword evidence="11" id="KW-0479">Metal-binding</keyword>
<comment type="similarity">
    <text evidence="5">Belongs to the peptidase C78 family. ZUFSP subfamily.</text>
</comment>
<dbReference type="PROSITE" id="PS00028">
    <property type="entry name" value="ZINC_FINGER_C2H2_1"/>
    <property type="match status" value="3"/>
</dbReference>
<dbReference type="GO" id="GO:0005634">
    <property type="term" value="C:nucleus"/>
    <property type="evidence" value="ECO:0007669"/>
    <property type="project" value="UniProtKB-SubCell"/>
</dbReference>
<dbReference type="GO" id="GO:0006584">
    <property type="term" value="P:catecholamine metabolic process"/>
    <property type="evidence" value="ECO:0007669"/>
    <property type="project" value="UniProtKB-KW"/>
</dbReference>
<evidence type="ECO:0000256" key="10">
    <source>
        <dbReference type="ARBA" id="ARBA00022679"/>
    </source>
</evidence>
<evidence type="ECO:0000256" key="8">
    <source>
        <dbReference type="ARBA" id="ARBA00021993"/>
    </source>
</evidence>
<evidence type="ECO:0000256" key="5">
    <source>
        <dbReference type="ARBA" id="ARBA00010469"/>
    </source>
</evidence>
<evidence type="ECO:0000256" key="15">
    <source>
        <dbReference type="ARBA" id="ARBA00022833"/>
    </source>
</evidence>
<sequence>MSLAESTAVTAAAMLTCEICGEDILLEEDMKTHLLLDHMENNMHCPLCSLSGVSYDELCFHISSAHPEKQQATQFAAQAASTNTGLTPQSCDTVCEVTRAGASGVTTDSVQLKHNSVPEGGRLSLEDTGPLISTTETRQESFCERSQSSRSLDRSESVSHCNGSEYDEPGHSKAKQKCLSSSRKERLFSCPMCALVFCSSVLLQEHVELHLEERSPAEGETRPECPMCSVVCSDDISLQEHVELHLDHDAAGNSAGSPGSDLKLARQLQQQEEEIRRRQEEAQEEKEFKKLQRQFGVDGSGGYRRQMERTMERAVASGLMAPSEFHCKRAEMMESLASGVDDGRTRTRGVVRALYEYYQTECRDCAHVWLSADTDHYCSSEGDKGWGCGYRNIQMLLSSLHNIDTFSPVLQDRAVPSIPRVQSMIEEAWKEGLDPQGASHFNQQLQGTRAWIGATEIYCLLTSLGISAHIIDFHQPTGPGDTHPRLFEWIKQYYCQASRGSRLPPRLVQTSLPPLYLQHQGHSRSVVGLEQRKNGSLCLLVLDPGSSVSDTRKLLSGDTIAAAVRHVRKFPSSLKHKQYQQRNMVTVEEVKQQRTSVDAVGAASDTHTHTQTEERTAASAIMESDNSKTQNHQNHELVPHKGFKLISGTHDPDDVDQIYNLEIRDSDVFVVTYPKSGTIWMQQILLLLESKGDVSAIRQVNNYSNGDLIPWIELNGNRQAFITAPSPRLRVTHLQYQFMPSALSHKGKVIYVARNPKDVLVSYFYFHKVANMLETPKDFNDFFEKFLQGDVFGCSWFDHVKTWHAHKDDMNMLFITYEEMIQDLQSAVERIALFLGKELTDEQLANVVKYSTFNNMRKIPQANYEQVPGDLLSHQQGKFMRKGTVGDWKNHFTVAQNERFDEVFNKEMEDFPLSFLWDVSDVV</sequence>
<dbReference type="EC" id="3.4.19.12" evidence="7"/>
<dbReference type="GO" id="GO:0004843">
    <property type="term" value="F:cysteine-type deubiquitinase activity"/>
    <property type="evidence" value="ECO:0007669"/>
    <property type="project" value="UniProtKB-EC"/>
</dbReference>
<comment type="catalytic activity">
    <reaction evidence="1">
        <text>Thiol-dependent hydrolysis of ester, thioester, amide, peptide and isopeptide bonds formed by the C-terminal Gly of ubiquitin (a 76-residue protein attached to proteins as an intracellular targeting signal).</text>
        <dbReference type="EC" id="3.4.19.12"/>
    </reaction>
</comment>
<keyword evidence="17" id="KW-0007">Acetylation</keyword>
<keyword evidence="14" id="KW-0378">Hydrolase</keyword>
<keyword evidence="13 22" id="KW-0863">Zinc-finger</keyword>
<keyword evidence="27" id="KW-1185">Reference proteome</keyword>
<comment type="subunit">
    <text evidence="6">Interacts with RPA1 and RPA2.</text>
</comment>
<feature type="compositionally biased region" description="Basic and acidic residues" evidence="24">
    <location>
        <begin position="606"/>
        <end position="615"/>
    </location>
</feature>
<evidence type="ECO:0000256" key="1">
    <source>
        <dbReference type="ARBA" id="ARBA00000707"/>
    </source>
</evidence>
<evidence type="ECO:0000256" key="13">
    <source>
        <dbReference type="ARBA" id="ARBA00022771"/>
    </source>
</evidence>
<evidence type="ECO:0000256" key="19">
    <source>
        <dbReference type="ARBA" id="ARBA00029662"/>
    </source>
</evidence>
<protein>
    <recommendedName>
        <fullName evidence="8">Zinc finger-containing ubiquitin peptidase 1</fullName>
        <ecNumber evidence="7">3.4.19.12</ecNumber>
    </recommendedName>
    <alternativeName>
        <fullName evidence="20">Lys-63-specific deubiquitinase ZUFSP</fullName>
    </alternativeName>
    <alternativeName>
        <fullName evidence="19">Zinc finger with UFM1-specific peptidase domain protein</fullName>
    </alternativeName>
</protein>
<comment type="caution">
    <text evidence="26">The sequence shown here is derived from an EMBL/GenBank/DDBJ whole genome shotgun (WGS) entry which is preliminary data.</text>
</comment>
<evidence type="ECO:0000256" key="21">
    <source>
        <dbReference type="ARBA" id="ARBA00045669"/>
    </source>
</evidence>
<gene>
    <name evidence="26" type="ORF">JOB18_004582</name>
</gene>
<evidence type="ECO:0000313" key="27">
    <source>
        <dbReference type="Proteomes" id="UP000693946"/>
    </source>
</evidence>
<evidence type="ECO:0000256" key="2">
    <source>
        <dbReference type="ARBA" id="ARBA00004123"/>
    </source>
</evidence>
<evidence type="ECO:0000256" key="16">
    <source>
        <dbReference type="ARBA" id="ARBA00022939"/>
    </source>
</evidence>